<evidence type="ECO:0000259" key="5">
    <source>
        <dbReference type="Pfam" id="PF01168"/>
    </source>
</evidence>
<evidence type="ECO:0000256" key="1">
    <source>
        <dbReference type="ARBA" id="ARBA00001933"/>
    </source>
</evidence>
<comment type="caution">
    <text evidence="6">The sequence shown here is derived from an EMBL/GenBank/DDBJ whole genome shotgun (WGS) entry which is preliminary data.</text>
</comment>
<dbReference type="AlphaFoldDB" id="A0A547PXQ7"/>
<reference evidence="6 7" key="1">
    <citation type="submission" date="2019-06" db="EMBL/GenBank/DDBJ databases">
        <title>Paenimaribius caenipelagi gen. nov., sp. nov., isolated from a tidal flat.</title>
        <authorList>
            <person name="Yoon J.-H."/>
        </authorList>
    </citation>
    <scope>NUCLEOTIDE SEQUENCE [LARGE SCALE GENOMIC DNA]</scope>
    <source>
        <strain evidence="6 7">JBTF-M29</strain>
    </source>
</reference>
<organism evidence="6 7">
    <name type="scientific">Palleronia caenipelagi</name>
    <dbReference type="NCBI Taxonomy" id="2489174"/>
    <lineage>
        <taxon>Bacteria</taxon>
        <taxon>Pseudomonadati</taxon>
        <taxon>Pseudomonadota</taxon>
        <taxon>Alphaproteobacteria</taxon>
        <taxon>Rhodobacterales</taxon>
        <taxon>Roseobacteraceae</taxon>
        <taxon>Palleronia</taxon>
    </lineage>
</organism>
<gene>
    <name evidence="6" type="ORF">FEV53_11215</name>
</gene>
<feature type="domain" description="Alanine racemase N-terminal" evidence="5">
    <location>
        <begin position="8"/>
        <end position="224"/>
    </location>
</feature>
<dbReference type="InterPro" id="IPR029066">
    <property type="entry name" value="PLP-binding_barrel"/>
</dbReference>
<dbReference type="GO" id="GO:0005829">
    <property type="term" value="C:cytosol"/>
    <property type="evidence" value="ECO:0007669"/>
    <property type="project" value="TreeGrafter"/>
</dbReference>
<evidence type="ECO:0000256" key="3">
    <source>
        <dbReference type="ARBA" id="ARBA00023235"/>
    </source>
</evidence>
<dbReference type="CDD" id="cd06815">
    <property type="entry name" value="PLPDE_III_AR_like_1"/>
    <property type="match status" value="1"/>
</dbReference>
<dbReference type="PANTHER" id="PTHR30511">
    <property type="entry name" value="ALANINE RACEMASE"/>
    <property type="match status" value="1"/>
</dbReference>
<dbReference type="GO" id="GO:0008784">
    <property type="term" value="F:alanine racemase activity"/>
    <property type="evidence" value="ECO:0007669"/>
    <property type="project" value="TreeGrafter"/>
</dbReference>
<evidence type="ECO:0000313" key="7">
    <source>
        <dbReference type="Proteomes" id="UP000318590"/>
    </source>
</evidence>
<dbReference type="Proteomes" id="UP000318590">
    <property type="component" value="Unassembled WGS sequence"/>
</dbReference>
<evidence type="ECO:0000256" key="4">
    <source>
        <dbReference type="SAM" id="MobiDB-lite"/>
    </source>
</evidence>
<dbReference type="PANTHER" id="PTHR30511:SF3">
    <property type="entry name" value="LYSINE RACEMASE"/>
    <property type="match status" value="1"/>
</dbReference>
<sequence length="373" mass="39245">MSAPRVEIDLSKIRQNTETLVGRLKTRGIGVTGVTKAVCGLPAVAQAMLDGGAVGLADARLGNVIRLRNAGVSRHITLIRTPLLSQTDQVVRVCDASYNTEMVVITALAAAAIRQGTVHGINLMIELGDLREGILPEDLSAIAEQVLDMPGVSLTGIGANFGCLGKIAPDAAKMAILTSLAEEIENLCCTCLQTVSGGNSANLTLAFRGQQPSRINDLRLGESILLGVDPLSRAHIVGMHRDAFALVAEIIETDTKPDSAQICAADTALSGRGLNPTEKVGNRLILALGHQDTDIFGLSMPPGYSLVGATSDHLVIGTNREVPRVGSEVRFQMAYSALMRAMAAPDIEKKAHHNRGATHAQTTQSEDEGLALA</sequence>
<dbReference type="InterPro" id="IPR001608">
    <property type="entry name" value="Ala_racemase_N"/>
</dbReference>
<dbReference type="GO" id="GO:0030170">
    <property type="term" value="F:pyridoxal phosphate binding"/>
    <property type="evidence" value="ECO:0007669"/>
    <property type="project" value="TreeGrafter"/>
</dbReference>
<dbReference type="InterPro" id="IPR000821">
    <property type="entry name" value="Ala_racemase"/>
</dbReference>
<evidence type="ECO:0000256" key="2">
    <source>
        <dbReference type="ARBA" id="ARBA00022898"/>
    </source>
</evidence>
<proteinExistence type="predicted"/>
<keyword evidence="7" id="KW-1185">Reference proteome</keyword>
<name>A0A547PXQ7_9RHOB</name>
<accession>A0A547PXQ7</accession>
<evidence type="ECO:0000313" key="6">
    <source>
        <dbReference type="EMBL" id="TRD18925.1"/>
    </source>
</evidence>
<protein>
    <submittedName>
        <fullName evidence="6">Alanine/ornithine racemase family PLP-dependent enzyme</fullName>
    </submittedName>
</protein>
<dbReference type="SUPFAM" id="SSF51419">
    <property type="entry name" value="PLP-binding barrel"/>
    <property type="match status" value="1"/>
</dbReference>
<dbReference type="RefSeq" id="WP_142834897.1">
    <property type="nucleotide sequence ID" value="NZ_VFSV01000018.1"/>
</dbReference>
<dbReference type="Pfam" id="PF01168">
    <property type="entry name" value="Ala_racemase_N"/>
    <property type="match status" value="1"/>
</dbReference>
<dbReference type="EMBL" id="VFSV01000018">
    <property type="protein sequence ID" value="TRD18925.1"/>
    <property type="molecule type" value="Genomic_DNA"/>
</dbReference>
<keyword evidence="3" id="KW-0413">Isomerase</keyword>
<keyword evidence="2" id="KW-0663">Pyridoxal phosphate</keyword>
<feature type="region of interest" description="Disordered" evidence="4">
    <location>
        <begin position="351"/>
        <end position="373"/>
    </location>
</feature>
<dbReference type="OrthoDB" id="504078at2"/>
<comment type="cofactor">
    <cofactor evidence="1">
        <name>pyridoxal 5'-phosphate</name>
        <dbReference type="ChEBI" id="CHEBI:597326"/>
    </cofactor>
</comment>
<dbReference type="Gene3D" id="3.20.20.10">
    <property type="entry name" value="Alanine racemase"/>
    <property type="match status" value="1"/>
</dbReference>